<feature type="coiled-coil region" evidence="1">
    <location>
        <begin position="212"/>
        <end position="239"/>
    </location>
</feature>
<proteinExistence type="predicted"/>
<organism evidence="3 4">
    <name type="scientific">Cylicocyclus nassatus</name>
    <name type="common">Nematode worm</name>
    <dbReference type="NCBI Taxonomy" id="53992"/>
    <lineage>
        <taxon>Eukaryota</taxon>
        <taxon>Metazoa</taxon>
        <taxon>Ecdysozoa</taxon>
        <taxon>Nematoda</taxon>
        <taxon>Chromadorea</taxon>
        <taxon>Rhabditida</taxon>
        <taxon>Rhabditina</taxon>
        <taxon>Rhabditomorpha</taxon>
        <taxon>Strongyloidea</taxon>
        <taxon>Strongylidae</taxon>
        <taxon>Cylicocyclus</taxon>
    </lineage>
</organism>
<dbReference type="AlphaFoldDB" id="A0AA36GV40"/>
<dbReference type="EMBL" id="CATQJL010000223">
    <property type="protein sequence ID" value="CAJ0598854.1"/>
    <property type="molecule type" value="Genomic_DNA"/>
</dbReference>
<keyword evidence="4" id="KW-1185">Reference proteome</keyword>
<accession>A0AA36GV40</accession>
<protein>
    <submittedName>
        <fullName evidence="3">Uncharacterized protein</fullName>
    </submittedName>
</protein>
<evidence type="ECO:0000256" key="1">
    <source>
        <dbReference type="SAM" id="Coils"/>
    </source>
</evidence>
<feature type="compositionally biased region" description="Basic and acidic residues" evidence="2">
    <location>
        <begin position="1"/>
        <end position="15"/>
    </location>
</feature>
<evidence type="ECO:0000256" key="2">
    <source>
        <dbReference type="SAM" id="MobiDB-lite"/>
    </source>
</evidence>
<comment type="caution">
    <text evidence="3">The sequence shown here is derived from an EMBL/GenBank/DDBJ whole genome shotgun (WGS) entry which is preliminary data.</text>
</comment>
<evidence type="ECO:0000313" key="3">
    <source>
        <dbReference type="EMBL" id="CAJ0598854.1"/>
    </source>
</evidence>
<dbReference type="Gene3D" id="1.20.5.1700">
    <property type="match status" value="1"/>
</dbReference>
<evidence type="ECO:0000313" key="4">
    <source>
        <dbReference type="Proteomes" id="UP001176961"/>
    </source>
</evidence>
<keyword evidence="1" id="KW-0175">Coiled coil</keyword>
<name>A0AA36GV40_CYLNA</name>
<gene>
    <name evidence="3" type="ORF">CYNAS_LOCUS10837</name>
</gene>
<sequence>MQERLESERRRKEEEIASLGKASSSTSNTSLLDAVLLEKEELLETKRRLVEMVSVSEVKQRESACPSTADASVTAADDRLVVLDFVERSEKFERLKLFEFEKKFDRLKTGFADVRDQKDSDMSVEVERLRMALDQAKQDRNRVHADVDKFRTTIEGIGTELDALRVSNQRLSQENERMAAIIDRYNAVLESSAAQDFMNEHSSNSQLSDKQSTAFENLNRDLREEITMLQERNRLLSEESRLLSEVNAHMKKQEETDSKRTQLLEKKFREFDYE</sequence>
<reference evidence="3" key="1">
    <citation type="submission" date="2023-07" db="EMBL/GenBank/DDBJ databases">
        <authorList>
            <consortium name="CYATHOMIX"/>
        </authorList>
    </citation>
    <scope>NUCLEOTIDE SEQUENCE</scope>
    <source>
        <strain evidence="3">N/A</strain>
    </source>
</reference>
<feature type="region of interest" description="Disordered" evidence="2">
    <location>
        <begin position="1"/>
        <end position="27"/>
    </location>
</feature>
<dbReference type="Proteomes" id="UP001176961">
    <property type="component" value="Unassembled WGS sequence"/>
</dbReference>